<proteinExistence type="predicted"/>
<keyword evidence="2" id="KW-1185">Reference proteome</keyword>
<name>A0A8X6Q4H0_NEPPI</name>
<evidence type="ECO:0000313" key="2">
    <source>
        <dbReference type="Proteomes" id="UP000887013"/>
    </source>
</evidence>
<sequence>MLKHVESIFTLDRHVSARLSSAHVLQSYNNTFPNLKLNKPKVLLHISPPLKGPIMLFLEKVLLIFTERQFQNRLDKLSYHGPYLPRFAHKGNSIHSTIRRVLSPDPFALEELFMWITLHQMFW</sequence>
<evidence type="ECO:0000313" key="1">
    <source>
        <dbReference type="EMBL" id="GFU05879.1"/>
    </source>
</evidence>
<comment type="caution">
    <text evidence="1">The sequence shown here is derived from an EMBL/GenBank/DDBJ whole genome shotgun (WGS) entry which is preliminary data.</text>
</comment>
<gene>
    <name evidence="1" type="ORF">NPIL_273761</name>
</gene>
<dbReference type="EMBL" id="BMAW01077349">
    <property type="protein sequence ID" value="GFU05879.1"/>
    <property type="molecule type" value="Genomic_DNA"/>
</dbReference>
<reference evidence="1" key="1">
    <citation type="submission" date="2020-08" db="EMBL/GenBank/DDBJ databases">
        <title>Multicomponent nature underlies the extraordinary mechanical properties of spider dragline silk.</title>
        <authorList>
            <person name="Kono N."/>
            <person name="Nakamura H."/>
            <person name="Mori M."/>
            <person name="Yoshida Y."/>
            <person name="Ohtoshi R."/>
            <person name="Malay A.D."/>
            <person name="Moran D.A.P."/>
            <person name="Tomita M."/>
            <person name="Numata K."/>
            <person name="Arakawa K."/>
        </authorList>
    </citation>
    <scope>NUCLEOTIDE SEQUENCE</scope>
</reference>
<organism evidence="1 2">
    <name type="scientific">Nephila pilipes</name>
    <name type="common">Giant wood spider</name>
    <name type="synonym">Nephila maculata</name>
    <dbReference type="NCBI Taxonomy" id="299642"/>
    <lineage>
        <taxon>Eukaryota</taxon>
        <taxon>Metazoa</taxon>
        <taxon>Ecdysozoa</taxon>
        <taxon>Arthropoda</taxon>
        <taxon>Chelicerata</taxon>
        <taxon>Arachnida</taxon>
        <taxon>Araneae</taxon>
        <taxon>Araneomorphae</taxon>
        <taxon>Entelegynae</taxon>
        <taxon>Araneoidea</taxon>
        <taxon>Nephilidae</taxon>
        <taxon>Nephila</taxon>
    </lineage>
</organism>
<accession>A0A8X6Q4H0</accession>
<protein>
    <submittedName>
        <fullName evidence="1">Uncharacterized protein</fullName>
    </submittedName>
</protein>
<dbReference type="Proteomes" id="UP000887013">
    <property type="component" value="Unassembled WGS sequence"/>
</dbReference>
<dbReference type="AlphaFoldDB" id="A0A8X6Q4H0"/>